<dbReference type="Gene3D" id="3.10.310.20">
    <property type="entry name" value="DHHA2 domain"/>
    <property type="match status" value="1"/>
</dbReference>
<dbReference type="SUPFAM" id="SSF64182">
    <property type="entry name" value="DHH phosphoesterases"/>
    <property type="match status" value="1"/>
</dbReference>
<keyword evidence="2" id="KW-0479">Metal-binding</keyword>
<evidence type="ECO:0000256" key="3">
    <source>
        <dbReference type="ARBA" id="ARBA00022801"/>
    </source>
</evidence>
<dbReference type="GO" id="GO:0005737">
    <property type="term" value="C:cytoplasm"/>
    <property type="evidence" value="ECO:0007669"/>
    <property type="project" value="InterPro"/>
</dbReference>
<dbReference type="Gene3D" id="3.90.1640.10">
    <property type="entry name" value="inorganic pyrophosphatase (n-terminal core)"/>
    <property type="match status" value="1"/>
</dbReference>
<dbReference type="GO" id="GO:0004309">
    <property type="term" value="F:exopolyphosphatase activity"/>
    <property type="evidence" value="ECO:0007669"/>
    <property type="project" value="TreeGrafter"/>
</dbReference>
<evidence type="ECO:0000313" key="7">
    <source>
        <dbReference type="Proteomes" id="UP000054538"/>
    </source>
</evidence>
<evidence type="ECO:0000256" key="1">
    <source>
        <dbReference type="ARBA" id="ARBA00001936"/>
    </source>
</evidence>
<protein>
    <recommendedName>
        <fullName evidence="5">DHHA2 domain-containing protein</fullName>
    </recommendedName>
</protein>
<accession>A0A0D0E052</accession>
<dbReference type="InParanoid" id="A0A0D0E052"/>
<dbReference type="Pfam" id="PF01368">
    <property type="entry name" value="DHH"/>
    <property type="match status" value="1"/>
</dbReference>
<keyword evidence="4" id="KW-0464">Manganese</keyword>
<dbReference type="InterPro" id="IPR038763">
    <property type="entry name" value="DHH_sf"/>
</dbReference>
<comment type="cofactor">
    <cofactor evidence="1">
        <name>Mn(2+)</name>
        <dbReference type="ChEBI" id="CHEBI:29035"/>
    </cofactor>
</comment>
<dbReference type="HOGENOM" id="CLU_019358_1_1_1"/>
<dbReference type="Pfam" id="PF02833">
    <property type="entry name" value="DHHA2"/>
    <property type="match status" value="1"/>
</dbReference>
<feature type="domain" description="DHHA2" evidence="5">
    <location>
        <begin position="236"/>
        <end position="415"/>
    </location>
</feature>
<dbReference type="InterPro" id="IPR001667">
    <property type="entry name" value="DDH_dom"/>
</dbReference>
<evidence type="ECO:0000259" key="5">
    <source>
        <dbReference type="SMART" id="SM01131"/>
    </source>
</evidence>
<dbReference type="InterPro" id="IPR004097">
    <property type="entry name" value="DHHA2"/>
</dbReference>
<dbReference type="GO" id="GO:0046872">
    <property type="term" value="F:metal ion binding"/>
    <property type="evidence" value="ECO:0007669"/>
    <property type="project" value="UniProtKB-KW"/>
</dbReference>
<dbReference type="AlphaFoldDB" id="A0A0D0E052"/>
<name>A0A0D0E052_9AGAM</name>
<evidence type="ECO:0000256" key="2">
    <source>
        <dbReference type="ARBA" id="ARBA00022723"/>
    </source>
</evidence>
<dbReference type="PANTHER" id="PTHR12112:SF39">
    <property type="entry name" value="EG:152A3.5 PROTEIN (FBGN0003116_PN PROTEIN)"/>
    <property type="match status" value="1"/>
</dbReference>
<proteinExistence type="predicted"/>
<dbReference type="PANTHER" id="PTHR12112">
    <property type="entry name" value="BNIP - RELATED"/>
    <property type="match status" value="1"/>
</dbReference>
<organism evidence="6 7">
    <name type="scientific">Paxillus rubicundulus Ve08.2h10</name>
    <dbReference type="NCBI Taxonomy" id="930991"/>
    <lineage>
        <taxon>Eukaryota</taxon>
        <taxon>Fungi</taxon>
        <taxon>Dikarya</taxon>
        <taxon>Basidiomycota</taxon>
        <taxon>Agaricomycotina</taxon>
        <taxon>Agaricomycetes</taxon>
        <taxon>Agaricomycetidae</taxon>
        <taxon>Boletales</taxon>
        <taxon>Paxilineae</taxon>
        <taxon>Paxillaceae</taxon>
        <taxon>Paxillus</taxon>
    </lineage>
</organism>
<sequence>MSTPSLSNYLSAQKPRFLANQGRGWTIVMGNEAGDLDSLASSIAYAWLLSHTTAPAIALLTTACQDFVLRAENVYALQLAGIGEQFQGLLCPEDLPKPNLCTSYALVDHNSLHPDYAKPNTQVVAVVDHHQDEGKYLDTASPRIIEPSGSCASLVTGLIMSYPALRIPAELATLLLCAILVDTQGLRKGGKALNMDHKAAAWLLPWSNASLSDGVLVQTTGTSVALSDHPLIQSLSSTLSAKKLAVSHLTPRDLLRRDYKEYNLNFSSSVSSSHASPMKAGLATVPLRFSSFFSPSPTSAVTAVQDWMKERGLSVLGVLTTFRSRKDKGKREQMWVVDEQSSKRQLSQSLFSGLEAKEVLQLKSAKFKRYGFKDHGKIEQSDESPFSAPFVARIYKQKNTSATRKLVAPILKQILEG</sequence>
<evidence type="ECO:0000313" key="6">
    <source>
        <dbReference type="EMBL" id="KIK93014.1"/>
    </source>
</evidence>
<keyword evidence="7" id="KW-1185">Reference proteome</keyword>
<dbReference type="SMART" id="SM01131">
    <property type="entry name" value="DHHA2"/>
    <property type="match status" value="1"/>
</dbReference>
<gene>
    <name evidence="6" type="ORF">PAXRUDRAFT_829421</name>
</gene>
<keyword evidence="3" id="KW-0378">Hydrolase</keyword>
<dbReference type="InterPro" id="IPR038222">
    <property type="entry name" value="DHHA2_dom_sf"/>
</dbReference>
<dbReference type="EMBL" id="KN825222">
    <property type="protein sequence ID" value="KIK93014.1"/>
    <property type="molecule type" value="Genomic_DNA"/>
</dbReference>
<reference evidence="7" key="2">
    <citation type="submission" date="2015-01" db="EMBL/GenBank/DDBJ databases">
        <title>Evolutionary Origins and Diversification of the Mycorrhizal Mutualists.</title>
        <authorList>
            <consortium name="DOE Joint Genome Institute"/>
            <consortium name="Mycorrhizal Genomics Consortium"/>
            <person name="Kohler A."/>
            <person name="Kuo A."/>
            <person name="Nagy L.G."/>
            <person name="Floudas D."/>
            <person name="Copeland A."/>
            <person name="Barry K.W."/>
            <person name="Cichocki N."/>
            <person name="Veneault-Fourrey C."/>
            <person name="LaButti K."/>
            <person name="Lindquist E.A."/>
            <person name="Lipzen A."/>
            <person name="Lundell T."/>
            <person name="Morin E."/>
            <person name="Murat C."/>
            <person name="Riley R."/>
            <person name="Ohm R."/>
            <person name="Sun H."/>
            <person name="Tunlid A."/>
            <person name="Henrissat B."/>
            <person name="Grigoriev I.V."/>
            <person name="Hibbett D.S."/>
            <person name="Martin F."/>
        </authorList>
    </citation>
    <scope>NUCLEOTIDE SEQUENCE [LARGE SCALE GENOMIC DNA]</scope>
    <source>
        <strain evidence="7">Ve08.2h10</strain>
    </source>
</reference>
<dbReference type="FunCoup" id="A0A0D0E052">
    <property type="interactions" value="223"/>
</dbReference>
<evidence type="ECO:0000256" key="4">
    <source>
        <dbReference type="ARBA" id="ARBA00023211"/>
    </source>
</evidence>
<dbReference type="OrthoDB" id="374045at2759"/>
<dbReference type="Proteomes" id="UP000054538">
    <property type="component" value="Unassembled WGS sequence"/>
</dbReference>
<dbReference type="STRING" id="930991.A0A0D0E052"/>
<reference evidence="6 7" key="1">
    <citation type="submission" date="2014-04" db="EMBL/GenBank/DDBJ databases">
        <authorList>
            <consortium name="DOE Joint Genome Institute"/>
            <person name="Kuo A."/>
            <person name="Kohler A."/>
            <person name="Jargeat P."/>
            <person name="Nagy L.G."/>
            <person name="Floudas D."/>
            <person name="Copeland A."/>
            <person name="Barry K.W."/>
            <person name="Cichocki N."/>
            <person name="Veneault-Fourrey C."/>
            <person name="LaButti K."/>
            <person name="Lindquist E.A."/>
            <person name="Lipzen A."/>
            <person name="Lundell T."/>
            <person name="Morin E."/>
            <person name="Murat C."/>
            <person name="Sun H."/>
            <person name="Tunlid A."/>
            <person name="Henrissat B."/>
            <person name="Grigoriev I.V."/>
            <person name="Hibbett D.S."/>
            <person name="Martin F."/>
            <person name="Nordberg H.P."/>
            <person name="Cantor M.N."/>
            <person name="Hua S.X."/>
        </authorList>
    </citation>
    <scope>NUCLEOTIDE SEQUENCE [LARGE SCALE GENOMIC DNA]</scope>
    <source>
        <strain evidence="6 7">Ve08.2h10</strain>
    </source>
</reference>